<dbReference type="EMBL" id="QXCT01000001">
    <property type="protein sequence ID" value="MDW9253253.1"/>
    <property type="molecule type" value="Genomic_DNA"/>
</dbReference>
<evidence type="ECO:0000313" key="2">
    <source>
        <dbReference type="Proteomes" id="UP001272137"/>
    </source>
</evidence>
<gene>
    <name evidence="1" type="ORF">C7S16_4799</name>
</gene>
<organism evidence="1 2">
    <name type="scientific">Burkholderia thailandensis</name>
    <dbReference type="NCBI Taxonomy" id="57975"/>
    <lineage>
        <taxon>Bacteria</taxon>
        <taxon>Pseudomonadati</taxon>
        <taxon>Pseudomonadota</taxon>
        <taxon>Betaproteobacteria</taxon>
        <taxon>Burkholderiales</taxon>
        <taxon>Burkholderiaceae</taxon>
        <taxon>Burkholderia</taxon>
        <taxon>pseudomallei group</taxon>
    </lineage>
</organism>
<comment type="caution">
    <text evidence="1">The sequence shown here is derived from an EMBL/GenBank/DDBJ whole genome shotgun (WGS) entry which is preliminary data.</text>
</comment>
<dbReference type="AlphaFoldDB" id="A0AAW9CQR9"/>
<proteinExistence type="predicted"/>
<name>A0AAW9CQR9_BURTH</name>
<evidence type="ECO:0000313" key="1">
    <source>
        <dbReference type="EMBL" id="MDW9253253.1"/>
    </source>
</evidence>
<sequence>MASPADAHSKSSEALLALEAASKLVAMIWASVLQQRCAL</sequence>
<protein>
    <submittedName>
        <fullName evidence="1">Uncharacterized protein</fullName>
    </submittedName>
</protein>
<reference evidence="1" key="1">
    <citation type="submission" date="2018-08" db="EMBL/GenBank/DDBJ databases">
        <title>Identification of Burkholderia cepacia strains that express a Burkholderia pseudomallei-like capsular polysaccharide.</title>
        <authorList>
            <person name="Burtnick M.N."/>
            <person name="Vongsouvath M."/>
            <person name="Newton P."/>
            <person name="Wuthiekanun V."/>
            <person name="Limmathurotsakul D."/>
            <person name="Brett P.J."/>
            <person name="Chantratita N."/>
            <person name="Dance D.A."/>
        </authorList>
    </citation>
    <scope>NUCLEOTIDE SEQUENCE</scope>
    <source>
        <strain evidence="1">SBXCC001</strain>
    </source>
</reference>
<accession>A0AAW9CQR9</accession>
<dbReference type="Proteomes" id="UP001272137">
    <property type="component" value="Unassembled WGS sequence"/>
</dbReference>